<keyword evidence="3" id="KW-1185">Reference proteome</keyword>
<feature type="chain" id="PRO_5047238312" evidence="1">
    <location>
        <begin position="33"/>
        <end position="347"/>
    </location>
</feature>
<keyword evidence="1" id="KW-0732">Signal</keyword>
<accession>A0ABM8LCM3</accession>
<evidence type="ECO:0000313" key="3">
    <source>
        <dbReference type="Proteomes" id="UP000507140"/>
    </source>
</evidence>
<organism evidence="2 3">
    <name type="scientific">Achromobacter mucicolens</name>
    <dbReference type="NCBI Taxonomy" id="1389922"/>
    <lineage>
        <taxon>Bacteria</taxon>
        <taxon>Pseudomonadati</taxon>
        <taxon>Pseudomonadota</taxon>
        <taxon>Betaproteobacteria</taxon>
        <taxon>Burkholderiales</taxon>
        <taxon>Alcaligenaceae</taxon>
        <taxon>Achromobacter</taxon>
    </lineage>
</organism>
<proteinExistence type="predicted"/>
<comment type="caution">
    <text evidence="2">The sequence shown here is derived from an EMBL/GenBank/DDBJ whole genome shotgun (WGS) entry which is preliminary data.</text>
</comment>
<protein>
    <submittedName>
        <fullName evidence="2">Uncharacterized protein</fullName>
    </submittedName>
</protein>
<evidence type="ECO:0000313" key="2">
    <source>
        <dbReference type="EMBL" id="CAB3859212.1"/>
    </source>
</evidence>
<dbReference type="Proteomes" id="UP000507140">
    <property type="component" value="Unassembled WGS sequence"/>
</dbReference>
<gene>
    <name evidence="2" type="ORF">LMG3415_02352</name>
</gene>
<feature type="signal peptide" evidence="1">
    <location>
        <begin position="1"/>
        <end position="32"/>
    </location>
</feature>
<sequence length="347" mass="35610">MASTRKSEGKGLRTGNAAAAALLVAAITAAFAAMSPTPGNAAQEKAAAPAAGAPAAAAPAAAATAAAVSAASASATAEPANPASATAAPTPSPAANAQAALPDPASVLYAIHQVDSKGADSADVANGSVATYWFGHAFEMDGTPYFTGFVWETAERYGKPGEDDVGPMTTVNLAEATFIRDPASPSSPWKFRGMEPTIGEFGAYERPPEVDTRRKPREYRTAAGKLLLAVPTETFDNGITISGYTLLVFTPPEKRQDEAKDKVWAYAGEVIAGEDNGPACADGDVMPCTRSEGELVFSATGTADLPRLTVQFSGNTISGPGKTRKLGPADAVIYTYDATRKAYVAQQ</sequence>
<reference evidence="2 3" key="1">
    <citation type="submission" date="2020-04" db="EMBL/GenBank/DDBJ databases">
        <authorList>
            <person name="De Canck E."/>
        </authorList>
    </citation>
    <scope>NUCLEOTIDE SEQUENCE [LARGE SCALE GENOMIC DNA]</scope>
    <source>
        <strain evidence="2 3">LMG 3415</strain>
    </source>
</reference>
<dbReference type="EMBL" id="CADIKR010000002">
    <property type="protein sequence ID" value="CAB3859212.1"/>
    <property type="molecule type" value="Genomic_DNA"/>
</dbReference>
<name>A0ABM8LCM3_9BURK</name>
<evidence type="ECO:0000256" key="1">
    <source>
        <dbReference type="SAM" id="SignalP"/>
    </source>
</evidence>